<organism evidence="1">
    <name type="scientific">Macaca fascicularis</name>
    <name type="common">Crab-eating macaque</name>
    <name type="synonym">Cynomolgus monkey</name>
    <dbReference type="NCBI Taxonomy" id="9541"/>
    <lineage>
        <taxon>Eukaryota</taxon>
        <taxon>Metazoa</taxon>
        <taxon>Chordata</taxon>
        <taxon>Craniata</taxon>
        <taxon>Vertebrata</taxon>
        <taxon>Euteleostomi</taxon>
        <taxon>Mammalia</taxon>
        <taxon>Eutheria</taxon>
        <taxon>Euarchontoglires</taxon>
        <taxon>Primates</taxon>
        <taxon>Haplorrhini</taxon>
        <taxon>Catarrhini</taxon>
        <taxon>Cercopithecidae</taxon>
        <taxon>Cercopithecinae</taxon>
        <taxon>Macaca</taxon>
    </lineage>
</organism>
<name>Q95LK9_MACFA</name>
<dbReference type="AlphaFoldDB" id="Q95LK9"/>
<protein>
    <submittedName>
        <fullName evidence="1">Uncharacterized protein</fullName>
    </submittedName>
</protein>
<reference evidence="1" key="1">
    <citation type="journal article" date="2002" name="BMC Genomics">
        <title>Cynomolgus monkey testicular cDNAs for discovery of novel human genes in the human genome sequence.</title>
        <authorList>
            <person name="Osada N."/>
            <person name="Hida M."/>
            <person name="Kusuda J."/>
            <person name="Tanuma R."/>
            <person name="Hirata M."/>
            <person name="Suto Y."/>
            <person name="Hirai M."/>
            <person name="Terao K."/>
            <person name="Sugano S."/>
            <person name="Hashimoto K."/>
        </authorList>
    </citation>
    <scope>NUCLEOTIDE SEQUENCE</scope>
    <source>
        <tissue evidence="1">Testis</tissue>
    </source>
</reference>
<evidence type="ECO:0000313" key="1">
    <source>
        <dbReference type="EMBL" id="BAB69748.1"/>
    </source>
</evidence>
<proteinExistence type="evidence at transcript level"/>
<dbReference type="EMBL" id="AB072779">
    <property type="protein sequence ID" value="BAB69748.1"/>
    <property type="molecule type" value="mRNA"/>
</dbReference>
<accession>Q95LK9</accession>
<sequence length="109" mass="12381">MRTHTRQVAGVLVEPRPPGLECPLICKDHTNQIPIETCMCQADFKLQINSTRKSSKSHFSWCLHAGETEKRKTCRDLGETFSHAEARVFSSAYYSTQQCSRYSGTLRSL</sequence>